<dbReference type="EMBL" id="ML977338">
    <property type="protein sequence ID" value="KAF2110387.1"/>
    <property type="molecule type" value="Genomic_DNA"/>
</dbReference>
<reference evidence="2" key="1">
    <citation type="journal article" date="2020" name="Stud. Mycol.">
        <title>101 Dothideomycetes genomes: a test case for predicting lifestyles and emergence of pathogens.</title>
        <authorList>
            <person name="Haridas S."/>
            <person name="Albert R."/>
            <person name="Binder M."/>
            <person name="Bloem J."/>
            <person name="Labutti K."/>
            <person name="Salamov A."/>
            <person name="Andreopoulos B."/>
            <person name="Baker S."/>
            <person name="Barry K."/>
            <person name="Bills G."/>
            <person name="Bluhm B."/>
            <person name="Cannon C."/>
            <person name="Castanera R."/>
            <person name="Culley D."/>
            <person name="Daum C."/>
            <person name="Ezra D."/>
            <person name="Gonzalez J."/>
            <person name="Henrissat B."/>
            <person name="Kuo A."/>
            <person name="Liang C."/>
            <person name="Lipzen A."/>
            <person name="Lutzoni F."/>
            <person name="Magnuson J."/>
            <person name="Mondo S."/>
            <person name="Nolan M."/>
            <person name="Ohm R."/>
            <person name="Pangilinan J."/>
            <person name="Park H.-J."/>
            <person name="Ramirez L."/>
            <person name="Alfaro M."/>
            <person name="Sun H."/>
            <person name="Tritt A."/>
            <person name="Yoshinaga Y."/>
            <person name="Zwiers L.-H."/>
            <person name="Turgeon B."/>
            <person name="Goodwin S."/>
            <person name="Spatafora J."/>
            <person name="Crous P."/>
            <person name="Grigoriev I."/>
        </authorList>
    </citation>
    <scope>NUCLEOTIDE SEQUENCE</scope>
    <source>
        <strain evidence="2">CBS 627.86</strain>
    </source>
</reference>
<name>A0A6A5YV21_9PLEO</name>
<evidence type="ECO:0000313" key="2">
    <source>
        <dbReference type="EMBL" id="KAF2110387.1"/>
    </source>
</evidence>
<keyword evidence="1" id="KW-0812">Transmembrane</keyword>
<proteinExistence type="predicted"/>
<dbReference type="Proteomes" id="UP000799770">
    <property type="component" value="Unassembled WGS sequence"/>
</dbReference>
<accession>A0A6A5YV21</accession>
<feature type="transmembrane region" description="Helical" evidence="1">
    <location>
        <begin position="36"/>
        <end position="59"/>
    </location>
</feature>
<sequence length="135" mass="15048">MTRIEEDDMTVLQSIVCTAASLGFLFFFSVQTFGLILSVLASVAAPIILVRVNCALLQADRTAGSNARQRCVLAADYNSRRHEVDLTRQIGECYSYAHSRRYGIVISHGSNGLLLFHIMLLQLWDVKVVNKTKTL</sequence>
<evidence type="ECO:0000256" key="1">
    <source>
        <dbReference type="SAM" id="Phobius"/>
    </source>
</evidence>
<keyword evidence="3" id="KW-1185">Reference proteome</keyword>
<keyword evidence="1" id="KW-0472">Membrane</keyword>
<dbReference type="AlphaFoldDB" id="A0A6A5YV21"/>
<protein>
    <submittedName>
        <fullName evidence="2">Uncharacterized protein</fullName>
    </submittedName>
</protein>
<keyword evidence="1" id="KW-1133">Transmembrane helix</keyword>
<evidence type="ECO:0000313" key="3">
    <source>
        <dbReference type="Proteomes" id="UP000799770"/>
    </source>
</evidence>
<gene>
    <name evidence="2" type="ORF">BDV96DRAFT_583927</name>
</gene>
<feature type="transmembrane region" description="Helical" evidence="1">
    <location>
        <begin position="12"/>
        <end position="30"/>
    </location>
</feature>
<organism evidence="2 3">
    <name type="scientific">Lophiotrema nucula</name>
    <dbReference type="NCBI Taxonomy" id="690887"/>
    <lineage>
        <taxon>Eukaryota</taxon>
        <taxon>Fungi</taxon>
        <taxon>Dikarya</taxon>
        <taxon>Ascomycota</taxon>
        <taxon>Pezizomycotina</taxon>
        <taxon>Dothideomycetes</taxon>
        <taxon>Pleosporomycetidae</taxon>
        <taxon>Pleosporales</taxon>
        <taxon>Lophiotremataceae</taxon>
        <taxon>Lophiotrema</taxon>
    </lineage>
</organism>